<comment type="similarity">
    <text evidence="2">Belongs to the GSP F family.</text>
</comment>
<name>A0A1I7N4M9_9HYPH</name>
<dbReference type="Proteomes" id="UP000199423">
    <property type="component" value="Unassembled WGS sequence"/>
</dbReference>
<accession>A0A1I7N4M9</accession>
<feature type="transmembrane region" description="Helical" evidence="8">
    <location>
        <begin position="376"/>
        <end position="399"/>
    </location>
</feature>
<evidence type="ECO:0000256" key="7">
    <source>
        <dbReference type="ARBA" id="ARBA00023136"/>
    </source>
</evidence>
<dbReference type="STRING" id="51670.SAMN04488557_1291"/>
<dbReference type="GO" id="GO:0015628">
    <property type="term" value="P:protein secretion by the type II secretion system"/>
    <property type="evidence" value="ECO:0007669"/>
    <property type="project" value="TreeGrafter"/>
</dbReference>
<dbReference type="FunFam" id="1.20.81.30:FF:000001">
    <property type="entry name" value="Type II secretion system protein F"/>
    <property type="match status" value="1"/>
</dbReference>
<evidence type="ECO:0000256" key="3">
    <source>
        <dbReference type="ARBA" id="ARBA00022475"/>
    </source>
</evidence>
<dbReference type="InterPro" id="IPR042094">
    <property type="entry name" value="T2SS_GspF_sf"/>
</dbReference>
<evidence type="ECO:0000256" key="1">
    <source>
        <dbReference type="ARBA" id="ARBA00004429"/>
    </source>
</evidence>
<organism evidence="10 11">
    <name type="scientific">Hyphomicrobium facile</name>
    <dbReference type="NCBI Taxonomy" id="51670"/>
    <lineage>
        <taxon>Bacteria</taxon>
        <taxon>Pseudomonadati</taxon>
        <taxon>Pseudomonadota</taxon>
        <taxon>Alphaproteobacteria</taxon>
        <taxon>Hyphomicrobiales</taxon>
        <taxon>Hyphomicrobiaceae</taxon>
        <taxon>Hyphomicrobium</taxon>
    </lineage>
</organism>
<dbReference type="RefSeq" id="WP_244531099.1">
    <property type="nucleotide sequence ID" value="NZ_FPCH01000001.1"/>
</dbReference>
<keyword evidence="7 8" id="KW-0472">Membrane</keyword>
<evidence type="ECO:0000256" key="8">
    <source>
        <dbReference type="SAM" id="Phobius"/>
    </source>
</evidence>
<feature type="transmembrane region" description="Helical" evidence="8">
    <location>
        <begin position="170"/>
        <end position="192"/>
    </location>
</feature>
<keyword evidence="11" id="KW-1185">Reference proteome</keyword>
<comment type="subcellular location">
    <subcellularLocation>
        <location evidence="1">Cell inner membrane</location>
        <topology evidence="1">Multi-pass membrane protein</topology>
    </subcellularLocation>
</comment>
<evidence type="ECO:0000256" key="6">
    <source>
        <dbReference type="ARBA" id="ARBA00022989"/>
    </source>
</evidence>
<feature type="domain" description="Type II secretion system protein GspF" evidence="9">
    <location>
        <begin position="273"/>
        <end position="393"/>
    </location>
</feature>
<keyword evidence="4" id="KW-0997">Cell inner membrane</keyword>
<protein>
    <submittedName>
        <fullName evidence="10">Type II secretion system protein F (GspF)</fullName>
    </submittedName>
</protein>
<dbReference type="InterPro" id="IPR018076">
    <property type="entry name" value="T2SS_GspF_dom"/>
</dbReference>
<dbReference type="GO" id="GO:0005886">
    <property type="term" value="C:plasma membrane"/>
    <property type="evidence" value="ECO:0007669"/>
    <property type="project" value="UniProtKB-SubCell"/>
</dbReference>
<feature type="transmembrane region" description="Helical" evidence="8">
    <location>
        <begin position="224"/>
        <end position="242"/>
    </location>
</feature>
<dbReference type="EMBL" id="FPCH01000001">
    <property type="protein sequence ID" value="SFV29614.1"/>
    <property type="molecule type" value="Genomic_DNA"/>
</dbReference>
<dbReference type="InterPro" id="IPR003004">
    <property type="entry name" value="GspF/PilC"/>
</dbReference>
<evidence type="ECO:0000256" key="4">
    <source>
        <dbReference type="ARBA" id="ARBA00022519"/>
    </source>
</evidence>
<dbReference type="Pfam" id="PF00482">
    <property type="entry name" value="T2SSF"/>
    <property type="match status" value="2"/>
</dbReference>
<dbReference type="AlphaFoldDB" id="A0A1I7N4M9"/>
<evidence type="ECO:0000259" key="9">
    <source>
        <dbReference type="Pfam" id="PF00482"/>
    </source>
</evidence>
<dbReference type="PANTHER" id="PTHR30012">
    <property type="entry name" value="GENERAL SECRETION PATHWAY PROTEIN"/>
    <property type="match status" value="1"/>
</dbReference>
<sequence>MTLYRYSAVTRSGGKLTGEMEAVSPASVIEYLHKLGHMAIDVSEGKRAGQAKGAIGNISGKPSESQITLFTRELAMLLKAGLPLDQCLGFLQRDARSKNLKRLIGDIAGLIRSGKSFHEALEAQGKAFPPIYVSMVRVAEASGTLEPVLDRIAQWREKAQKLRGKALSQVLYPSILIVVAIAAVTIMLLFVVPRFKQMIIQGGTTIPEQARVVIGASDWLIANGHYLLMGLSLSVLAIIFAWQRGLGRQRIETSLLRMPLIGTIMQLNLTIRFCRALGILLENGVALPVAMKLVRDVINSKFAADVLDETYDALRKGKSFLEPLSRSGLFPPVVVNMLRVGEETGNLTASLSHMADMFEEKLETSVQRTFTIMEPVIILLVSGFVAGIIMSILSAVISVNDLAL</sequence>
<dbReference type="PRINTS" id="PR00812">
    <property type="entry name" value="BCTERIALGSPF"/>
</dbReference>
<dbReference type="Gene3D" id="1.20.81.30">
    <property type="entry name" value="Type II secretion system (T2SS), domain F"/>
    <property type="match status" value="2"/>
</dbReference>
<keyword evidence="6 8" id="KW-1133">Transmembrane helix</keyword>
<feature type="domain" description="Type II secretion system protein GspF" evidence="9">
    <location>
        <begin position="70"/>
        <end position="193"/>
    </location>
</feature>
<evidence type="ECO:0000313" key="11">
    <source>
        <dbReference type="Proteomes" id="UP000199423"/>
    </source>
</evidence>
<proteinExistence type="inferred from homology"/>
<keyword evidence="3" id="KW-1003">Cell membrane</keyword>
<evidence type="ECO:0000313" key="10">
    <source>
        <dbReference type="EMBL" id="SFV29614.1"/>
    </source>
</evidence>
<dbReference type="PANTHER" id="PTHR30012:SF7">
    <property type="entry name" value="PROTEIN TRANSPORT PROTEIN HOFC HOMOLOG"/>
    <property type="match status" value="1"/>
</dbReference>
<evidence type="ECO:0000256" key="2">
    <source>
        <dbReference type="ARBA" id="ARBA00005745"/>
    </source>
</evidence>
<reference evidence="11" key="1">
    <citation type="submission" date="2016-10" db="EMBL/GenBank/DDBJ databases">
        <authorList>
            <person name="Varghese N."/>
            <person name="Submissions S."/>
        </authorList>
    </citation>
    <scope>NUCLEOTIDE SEQUENCE [LARGE SCALE GENOMIC DNA]</scope>
    <source>
        <strain evidence="11">DSM 1565</strain>
    </source>
</reference>
<gene>
    <name evidence="10" type="ORF">SAMN04488557_1291</name>
</gene>
<keyword evidence="5 8" id="KW-0812">Transmembrane</keyword>
<evidence type="ECO:0000256" key="5">
    <source>
        <dbReference type="ARBA" id="ARBA00022692"/>
    </source>
</evidence>